<keyword evidence="1" id="KW-0863">Zinc-finger</keyword>
<evidence type="ECO:0000256" key="1">
    <source>
        <dbReference type="PROSITE-ProRule" id="PRU00042"/>
    </source>
</evidence>
<feature type="compositionally biased region" description="Low complexity" evidence="2">
    <location>
        <begin position="147"/>
        <end position="175"/>
    </location>
</feature>
<feature type="compositionally biased region" description="Polar residues" evidence="2">
    <location>
        <begin position="860"/>
        <end position="871"/>
    </location>
</feature>
<feature type="region of interest" description="Disordered" evidence="2">
    <location>
        <begin position="139"/>
        <end position="214"/>
    </location>
</feature>
<feature type="region of interest" description="Disordered" evidence="2">
    <location>
        <begin position="762"/>
        <end position="905"/>
    </location>
</feature>
<feature type="compositionally biased region" description="Basic and acidic residues" evidence="2">
    <location>
        <begin position="790"/>
        <end position="802"/>
    </location>
</feature>
<feature type="compositionally biased region" description="Basic and acidic residues" evidence="2">
    <location>
        <begin position="386"/>
        <end position="399"/>
    </location>
</feature>
<dbReference type="SUPFAM" id="SSF63748">
    <property type="entry name" value="Tudor/PWWP/MBT"/>
    <property type="match status" value="1"/>
</dbReference>
<feature type="region of interest" description="Disordered" evidence="2">
    <location>
        <begin position="921"/>
        <end position="1011"/>
    </location>
</feature>
<feature type="region of interest" description="Disordered" evidence="2">
    <location>
        <begin position="454"/>
        <end position="492"/>
    </location>
</feature>
<comment type="caution">
    <text evidence="4">The sequence shown here is derived from an EMBL/GenBank/DDBJ whole genome shotgun (WGS) entry which is preliminary data.</text>
</comment>
<dbReference type="CDD" id="cd05162">
    <property type="entry name" value="PWWP"/>
    <property type="match status" value="1"/>
</dbReference>
<protein>
    <recommendedName>
        <fullName evidence="3">C2H2-type domain-containing protein</fullName>
    </recommendedName>
</protein>
<dbReference type="Gene3D" id="2.30.30.140">
    <property type="match status" value="1"/>
</dbReference>
<evidence type="ECO:0000256" key="2">
    <source>
        <dbReference type="SAM" id="MobiDB-lite"/>
    </source>
</evidence>
<evidence type="ECO:0000259" key="3">
    <source>
        <dbReference type="PROSITE" id="PS50157"/>
    </source>
</evidence>
<feature type="compositionally biased region" description="Polar residues" evidence="2">
    <location>
        <begin position="400"/>
        <end position="409"/>
    </location>
</feature>
<feature type="domain" description="C2H2-type" evidence="3">
    <location>
        <begin position="215"/>
        <end position="242"/>
    </location>
</feature>
<name>A0ABD0ZC68_9HEMI</name>
<organism evidence="4 5">
    <name type="scientific">Ranatra chinensis</name>
    <dbReference type="NCBI Taxonomy" id="642074"/>
    <lineage>
        <taxon>Eukaryota</taxon>
        <taxon>Metazoa</taxon>
        <taxon>Ecdysozoa</taxon>
        <taxon>Arthropoda</taxon>
        <taxon>Hexapoda</taxon>
        <taxon>Insecta</taxon>
        <taxon>Pterygota</taxon>
        <taxon>Neoptera</taxon>
        <taxon>Paraneoptera</taxon>
        <taxon>Hemiptera</taxon>
        <taxon>Heteroptera</taxon>
        <taxon>Panheteroptera</taxon>
        <taxon>Nepomorpha</taxon>
        <taxon>Nepidae</taxon>
        <taxon>Ranatrinae</taxon>
        <taxon>Ranatra</taxon>
    </lineage>
</organism>
<feature type="compositionally biased region" description="Acidic residues" evidence="2">
    <location>
        <begin position="350"/>
        <end position="361"/>
    </location>
</feature>
<feature type="compositionally biased region" description="Basic and acidic residues" evidence="2">
    <location>
        <begin position="458"/>
        <end position="479"/>
    </location>
</feature>
<keyword evidence="1" id="KW-0862">Zinc</keyword>
<feature type="compositionally biased region" description="Polar residues" evidence="2">
    <location>
        <begin position="2050"/>
        <end position="2068"/>
    </location>
</feature>
<sequence length="2179" mass="239062">MCDQTEVAYLPNDVVWVKLGNVWWPGQVQDQETLDKDITAGLRKKPLAVVKFFDDAYEYVRNLDQIYHYNCLKKTDFIRKGLDLSRSKDASSNMKKFPTDVSKAETLTGGDPNIIHDPKFLPEKKFDYSEIFNLKKPKGSASKRSYRSSTGRSSGSTSLVSPSPSPSSSYTSTPPITNRKLIQKALTGKSDYESRIRVQERPEQDETKQSDQTNYTCQSCGYVTSRINVFILHNKSHIGGYASSPNTSGASSRASPYSNVGTPRGTSTPRTLSLSKGKSEKSKILKRKSLGDDSGTTPKRKQSSTTLSQSNTPVGNTKTPKKRGTKTKEERAALIKKKNEAIRETLLKDWDEEDAGEEQEEIERLKQQRSTDSPKDILDSSQETEEEKKDKPNVSKSRDTSNVSTTSKSCFDFEDNEDAIKLNETLKFGQKLPRVISDEKPKKSDQLAALKQSLNNTFEKKQSITTGENKETKINEKKGKYSQNLKRTRQSVEAVKGKLKQNNELTVAQTPKNENIETKEVLDTDIENILKETIVPTLPNLPDSNNTFNSNKSVAEKSIISEQEDMDTQTTAAKSELIVGDSNQISGTNGTEIKDEKLMIKLPEGNSKIEGSLKMSDSKNTITQSGSISLSEEKCDPHAANDVKKNILSTEVTSGKNAADSNASSKRFDNNCDETDTKLQGHNDIKTLTLSNVDHLDQCNVNYPTESESTLVKTEAIAVQVRQSPETSLIAERKDESETVMEIDEPIKEETLAIVEKSTQEMETLEGDQKNTLEEQSSDKPGFSTQNNSHHNEQLLKGDKPLNDVPMPDCPLIKDFQDKSKHIEDPKVVKHEQNSTPDEEASEHDKKWIARDSLAGHNKTVVTDEQMVKNNELSDKNVESFPDHDEEQSSSIEKPTAHGELVHGQEPSICGEDLCAEGQIFKDGQLSNDKEVSQDEQSSQIEQTHAQDRQASIPDECLSSKEGGTVGQNESISDQDLQKSENDYQKSGKSVPNEPVTASEETSSQKVEKLDHIKIPDQCEKLCNEENREKLVIEGNNSFHDDKKTGNGKEKPLPTLLSIDEHEKCQDPVKKIPSKSGETNSVEEPPLSQGPSQSQHTLQTLDNKSCPNQNFTDSIPANKTSLNDVQCMDLDINSMPIVIGEDIISETDVKQNVSIPEVSQKQTPQTITKLRIHLRPPGESKVQNNQQQIITIPGKSKISPAKSQIKLTPQKKGSDLVMFSKAKGNSSIIQQKGPGGTSQVVILKSQPTVVTSTGAKSKFTIGKNSVQVLGSPAPQVDSSSCQVTPQVITSQLAGMPGKVLILQSPSGAQNKIVTMTSQQHKSLPSKLTPGARVVGKNQIATISNAGKTSQKVIINKSGVLPTKNVIFTKSHSVQVGKTQSASQSVLNTKSVQSIVVSKSQPSSKSVIPTTVSKANLTGTTSKLQMFASKPKPKLVLQQKSKLIQAPQIKVVSKPGGIQGGTVFIQTSGQPLFSSPLQQTPEKQMNTAVRQSSQVSAPINQPQQTVAKAMPKVQPPAFKARQASPNILQRSQRKQPAGKQPSNTTPKQSPQYITIPSTTAIQPNDIILAGNSVPVLATQIAQQPTNESPVKVVYMTVDEHGNCHQLDNESLISFDANSDASALYIEAPPTPDAENIFLSIDESGNVVNISGGGCSVSNPVVTATATTSSQDILAKALADTQVLQSETGVETITGPQLFVEQQYTPAPSLSHNVLETSLTLNQPIMTPLEVPSSAGISQITASFLPQKDKVELQPSMPLLNDELEFQNQTVFLNPTDLPAVSESQLTFQLTLDNNNMVVTSTSGSNVQDLVHLTNVKRCADTSSTNLGPQPSQIPDKEKCENESFEKDKTLLENEKNVNAPQNPVQLEPIETRIVDSSHTEFLNEDSSSDCMKQTDNVGSQYISAKLDGAEGKNKKIIEQAQFLNDVSDTKMLVTTTENNMDGNIPKSEHINSNKKNLQTEMNMPEEEIGNKMLAGNEERVQEVETYTENSKFSDTIVEGYYENDESQMEDIDSYTIVETESCIDDAYDGSPLIDSDEKNIESVAECIVPSNNKSNRTSHSKEFSLSTPMVESFSEREEPEEQIEVDVITSRDGTTYSEVTSSEEFIVAADSSTCSERLIQKGDNKVSTKEGEEDCDSQLSSLPHVSLTGSLKRHLSSEDLSGESVTFVKKRIKSEDEDER</sequence>
<reference evidence="4 5" key="1">
    <citation type="submission" date="2024-07" db="EMBL/GenBank/DDBJ databases">
        <title>Chromosome-level genome assembly of the water stick insect Ranatra chinensis (Heteroptera: Nepidae).</title>
        <authorList>
            <person name="Liu X."/>
        </authorList>
    </citation>
    <scope>NUCLEOTIDE SEQUENCE [LARGE SCALE GENOMIC DNA]</scope>
    <source>
        <strain evidence="4">Cailab_2021Rc</strain>
        <tissue evidence="4">Muscle</tissue>
    </source>
</reference>
<feature type="compositionally biased region" description="Polar residues" evidence="2">
    <location>
        <begin position="303"/>
        <end position="316"/>
    </location>
</feature>
<dbReference type="GO" id="GO:0008270">
    <property type="term" value="F:zinc ion binding"/>
    <property type="evidence" value="ECO:0007669"/>
    <property type="project" value="UniProtKB-KW"/>
</dbReference>
<accession>A0ABD0ZC68</accession>
<feature type="compositionally biased region" description="Polar residues" evidence="2">
    <location>
        <begin position="1539"/>
        <end position="1550"/>
    </location>
</feature>
<feature type="compositionally biased region" description="Basic and acidic residues" evidence="2">
    <location>
        <begin position="326"/>
        <end position="349"/>
    </location>
</feature>
<evidence type="ECO:0000313" key="5">
    <source>
        <dbReference type="Proteomes" id="UP001558652"/>
    </source>
</evidence>
<keyword evidence="1" id="KW-0479">Metal-binding</keyword>
<feature type="region of interest" description="Disordered" evidence="2">
    <location>
        <begin position="1517"/>
        <end position="1550"/>
    </location>
</feature>
<feature type="compositionally biased region" description="Basic and acidic residues" evidence="2">
    <location>
        <begin position="1039"/>
        <end position="1052"/>
    </location>
</feature>
<feature type="compositionally biased region" description="Polar residues" evidence="2">
    <location>
        <begin position="1089"/>
        <end position="1119"/>
    </location>
</feature>
<keyword evidence="5" id="KW-1185">Reference proteome</keyword>
<feature type="compositionally biased region" description="Polar residues" evidence="2">
    <location>
        <begin position="243"/>
        <end position="271"/>
    </location>
</feature>
<feature type="compositionally biased region" description="Basic and acidic residues" evidence="2">
    <location>
        <begin position="190"/>
        <end position="209"/>
    </location>
</feature>
<dbReference type="EMBL" id="JBFDAA010000002">
    <property type="protein sequence ID" value="KAL1139873.1"/>
    <property type="molecule type" value="Genomic_DNA"/>
</dbReference>
<dbReference type="PROSITE" id="PS50157">
    <property type="entry name" value="ZINC_FINGER_C2H2_2"/>
    <property type="match status" value="1"/>
</dbReference>
<feature type="compositionally biased region" description="Basic and acidic residues" evidence="2">
    <location>
        <begin position="815"/>
        <end position="833"/>
    </location>
</feature>
<dbReference type="Proteomes" id="UP001558652">
    <property type="component" value="Unassembled WGS sequence"/>
</dbReference>
<feature type="region of interest" description="Disordered" evidence="2">
    <location>
        <begin position="242"/>
        <end position="414"/>
    </location>
</feature>
<feature type="compositionally biased region" description="Basic and acidic residues" evidence="2">
    <location>
        <begin position="1059"/>
        <end position="1070"/>
    </location>
</feature>
<feature type="region of interest" description="Disordered" evidence="2">
    <location>
        <begin position="2050"/>
        <end position="2080"/>
    </location>
</feature>
<proteinExistence type="predicted"/>
<evidence type="ECO:0000313" key="4">
    <source>
        <dbReference type="EMBL" id="KAL1139873.1"/>
    </source>
</evidence>
<feature type="region of interest" description="Disordered" evidence="2">
    <location>
        <begin position="1034"/>
        <end position="1119"/>
    </location>
</feature>
<dbReference type="InterPro" id="IPR013087">
    <property type="entry name" value="Znf_C2H2_type"/>
</dbReference>
<feature type="compositionally biased region" description="Polar residues" evidence="2">
    <location>
        <begin position="935"/>
        <end position="944"/>
    </location>
</feature>
<gene>
    <name evidence="4" type="ORF">AAG570_006850</name>
</gene>
<feature type="compositionally biased region" description="Basic and acidic residues" evidence="2">
    <location>
        <begin position="976"/>
        <end position="986"/>
    </location>
</feature>
<dbReference type="InterPro" id="IPR000313">
    <property type="entry name" value="PWWP_dom"/>
</dbReference>
<dbReference type="Pfam" id="PF00855">
    <property type="entry name" value="PWWP"/>
    <property type="match status" value="1"/>
</dbReference>
<feature type="region of interest" description="Disordered" evidence="2">
    <location>
        <begin position="89"/>
        <end position="116"/>
    </location>
</feature>
<feature type="compositionally biased region" description="Basic and acidic residues" evidence="2">
    <location>
        <begin position="872"/>
        <end position="883"/>
    </location>
</feature>
<feature type="region of interest" description="Disordered" evidence="2">
    <location>
        <begin position="2121"/>
        <end position="2141"/>
    </location>
</feature>